<dbReference type="AlphaFoldDB" id="A0A4Q2S9Q9"/>
<feature type="chain" id="PRO_5038852398" description="Exo-alpha-sialidase" evidence="1">
    <location>
        <begin position="23"/>
        <end position="468"/>
    </location>
</feature>
<comment type="caution">
    <text evidence="2">The sequence shown here is derived from an EMBL/GenBank/DDBJ whole genome shotgun (WGS) entry which is preliminary data.</text>
</comment>
<name>A0A4Q2S9Q9_9ACTN</name>
<evidence type="ECO:0000313" key="2">
    <source>
        <dbReference type="EMBL" id="RYC00277.1"/>
    </source>
</evidence>
<proteinExistence type="predicted"/>
<reference evidence="2 3" key="1">
    <citation type="submission" date="2019-01" db="EMBL/GenBank/DDBJ databases">
        <title>Novel species of Nocardioides.</title>
        <authorList>
            <person name="Liu Q."/>
            <person name="Xin Y.-H."/>
        </authorList>
    </citation>
    <scope>NUCLEOTIDE SEQUENCE [LARGE SCALE GENOMIC DNA]</scope>
    <source>
        <strain evidence="2 3">CGMCC 4.6875</strain>
    </source>
</reference>
<evidence type="ECO:0000256" key="1">
    <source>
        <dbReference type="SAM" id="SignalP"/>
    </source>
</evidence>
<sequence>MFRRTRTLALLAAGGLVATTLAAPPGSAGTAERVGTRSWSPLTASASPNFAQAAVARTADGTQHVVWIVDNPDGTHNYEHTTISPSGSQGPVTRVLPTSWAQLSTPVDLGVNADGSLRLAFRGTIDGNTANFFTYKGVYTAVSVDGGSSWVVPREVLARSNSDGGVTMAYTPDGTPITGYGDTGGFHWNVGAVPEAAVPTATVQEFTDHDAYGASLVRSGSSVYVVYQSIRGAGIYARQVWPSLGAAVKAPGAYTNPGQPMAVVDRPGVGVVAAYTIDSRVVLWDVFANRIHRVRGMDGPNNVSLAVLPDGHLWLAAQGPIGYTPRVSRVSARGWTVDRRPTLLDDLYSTFGLEVSSAGALRSELMLTGNDAGDPSRVHAMSALARMTLRTTPGRWRVGRAQRVVLKVTDVDGGVARVKVRAGGRRCTTNGAGRCSIRFPGQARPGRITVRATKRSYYPENARLRVVR</sequence>
<dbReference type="OrthoDB" id="3757566at2"/>
<evidence type="ECO:0008006" key="4">
    <source>
        <dbReference type="Google" id="ProtNLM"/>
    </source>
</evidence>
<gene>
    <name evidence="2" type="ORF">EUA07_14155</name>
</gene>
<protein>
    <recommendedName>
        <fullName evidence="4">Exo-alpha-sialidase</fullName>
    </recommendedName>
</protein>
<keyword evidence="1" id="KW-0732">Signal</keyword>
<keyword evidence="3" id="KW-1185">Reference proteome</keyword>
<dbReference type="RefSeq" id="WP_129455828.1">
    <property type="nucleotide sequence ID" value="NZ_JACXYX010000016.1"/>
</dbReference>
<evidence type="ECO:0000313" key="3">
    <source>
        <dbReference type="Proteomes" id="UP000293291"/>
    </source>
</evidence>
<accession>A0A4Q2S9Q9</accession>
<dbReference type="Proteomes" id="UP000293291">
    <property type="component" value="Unassembled WGS sequence"/>
</dbReference>
<organism evidence="2 3">
    <name type="scientific">Nocardioides ganghwensis</name>
    <dbReference type="NCBI Taxonomy" id="252230"/>
    <lineage>
        <taxon>Bacteria</taxon>
        <taxon>Bacillati</taxon>
        <taxon>Actinomycetota</taxon>
        <taxon>Actinomycetes</taxon>
        <taxon>Propionibacteriales</taxon>
        <taxon>Nocardioidaceae</taxon>
        <taxon>Nocardioides</taxon>
    </lineage>
</organism>
<dbReference type="EMBL" id="SDWU01000015">
    <property type="protein sequence ID" value="RYC00277.1"/>
    <property type="molecule type" value="Genomic_DNA"/>
</dbReference>
<feature type="signal peptide" evidence="1">
    <location>
        <begin position="1"/>
        <end position="22"/>
    </location>
</feature>